<gene>
    <name evidence="1" type="ORF">SAMN04489798_2525</name>
</gene>
<dbReference type="AlphaFoldDB" id="A0A1H0I7Y6"/>
<dbReference type="RefSeq" id="WP_157695013.1">
    <property type="nucleotide sequence ID" value="NZ_LT629705.1"/>
</dbReference>
<accession>A0A1H0I7Y6</accession>
<evidence type="ECO:0000313" key="1">
    <source>
        <dbReference type="EMBL" id="SDO27518.1"/>
    </source>
</evidence>
<protein>
    <recommendedName>
        <fullName evidence="3">ATP-dependent endonuclease</fullName>
    </recommendedName>
</protein>
<reference evidence="1 2" key="1">
    <citation type="submission" date="2016-10" db="EMBL/GenBank/DDBJ databases">
        <authorList>
            <person name="de Groot N.N."/>
        </authorList>
    </citation>
    <scope>NUCLEOTIDE SEQUENCE [LARGE SCALE GENOMIC DNA]</scope>
    <source>
        <strain evidence="1 2">CECT 7543</strain>
    </source>
</reference>
<evidence type="ECO:0000313" key="2">
    <source>
        <dbReference type="Proteomes" id="UP000198827"/>
    </source>
</evidence>
<dbReference type="EMBL" id="LT629705">
    <property type="protein sequence ID" value="SDO27518.1"/>
    <property type="molecule type" value="Genomic_DNA"/>
</dbReference>
<dbReference type="OrthoDB" id="6902816at2"/>
<name>A0A1H0I7Y6_9PSED</name>
<sequence length="172" mass="19290">MPPRTVRKTNQTILFAVEGDTELAFLTHVKGCYGGRDCNVSVRIRNARGHGPLGIVDALISGVRGKSYDFLAAMLDSDIPLCDESKRYFKRYGVTLFQSNPAIEGTILKLGNNRLLENAATGDCKRMLAKLYPGDSMDVRFYERHFNKEFIDANRGRVLLVDELIDYLTAPK</sequence>
<dbReference type="Proteomes" id="UP000198827">
    <property type="component" value="Chromosome I"/>
</dbReference>
<organism evidence="1 2">
    <name type="scientific">Pseudomonas arsenicoxydans</name>
    <dbReference type="NCBI Taxonomy" id="702115"/>
    <lineage>
        <taxon>Bacteria</taxon>
        <taxon>Pseudomonadati</taxon>
        <taxon>Pseudomonadota</taxon>
        <taxon>Gammaproteobacteria</taxon>
        <taxon>Pseudomonadales</taxon>
        <taxon>Pseudomonadaceae</taxon>
        <taxon>Pseudomonas</taxon>
    </lineage>
</organism>
<evidence type="ECO:0008006" key="3">
    <source>
        <dbReference type="Google" id="ProtNLM"/>
    </source>
</evidence>
<proteinExistence type="predicted"/>